<proteinExistence type="predicted"/>
<keyword evidence="2" id="KW-1185">Reference proteome</keyword>
<dbReference type="PATRIC" id="fig|1255043.3.peg.1761"/>
<reference evidence="1" key="1">
    <citation type="submission" date="2015-12" db="EMBL/GenBank/DDBJ databases">
        <authorList>
            <person name="Tikhonova T.V."/>
            <person name="Pavlov A.R."/>
            <person name="Beletsky A.V."/>
            <person name="Mardanov A.V."/>
            <person name="Sorokin D.Y."/>
            <person name="Ravin N.V."/>
            <person name="Popov V.O."/>
        </authorList>
    </citation>
    <scope>NUCLEOTIDE SEQUENCE</scope>
    <source>
        <strain evidence="1">DSM 14787</strain>
    </source>
</reference>
<dbReference type="RefSeq" id="WP_015258528.1">
    <property type="nucleotide sequence ID" value="NC_019902.2"/>
</dbReference>
<evidence type="ECO:0000313" key="1">
    <source>
        <dbReference type="EMBL" id="AGA33400.1"/>
    </source>
</evidence>
<organism evidence="1 2">
    <name type="scientific">Thioalkalivibrio nitratireducens (strain DSM 14787 / UNIQEM 213 / ALEN2)</name>
    <dbReference type="NCBI Taxonomy" id="1255043"/>
    <lineage>
        <taxon>Bacteria</taxon>
        <taxon>Pseudomonadati</taxon>
        <taxon>Pseudomonadota</taxon>
        <taxon>Gammaproteobacteria</taxon>
        <taxon>Chromatiales</taxon>
        <taxon>Ectothiorhodospiraceae</taxon>
        <taxon>Thioalkalivibrio</taxon>
    </lineage>
</organism>
<accession>L0DWS4</accession>
<dbReference type="STRING" id="1255043.TVNIR_1738"/>
<dbReference type="KEGG" id="tni:TVNIR_1738"/>
<dbReference type="AlphaFoldDB" id="L0DWS4"/>
<gene>
    <name evidence="1" type="ordered locus">TVNIR_1738</name>
</gene>
<evidence type="ECO:0000313" key="2">
    <source>
        <dbReference type="Proteomes" id="UP000010809"/>
    </source>
</evidence>
<sequence>MNAAPRRSELRCFRAEECGNEGDQLLAITNEILAEPQLRLNDLSRRYGDSTAIRPRHFEIWFAAGDAIQLRSE</sequence>
<dbReference type="HOGENOM" id="CLU_2703675_0_0_6"/>
<name>L0DWS4_THIND</name>
<protein>
    <submittedName>
        <fullName evidence="1">Uncharacterized protein</fullName>
    </submittedName>
</protein>
<dbReference type="Proteomes" id="UP000010809">
    <property type="component" value="Chromosome"/>
</dbReference>
<dbReference type="EMBL" id="CP003989">
    <property type="protein sequence ID" value="AGA33400.1"/>
    <property type="molecule type" value="Genomic_DNA"/>
</dbReference>